<comment type="subcellular location">
    <subcellularLocation>
        <location evidence="1">Cell membrane</location>
        <topology evidence="1">Single-pass membrane protein</topology>
    </subcellularLocation>
</comment>
<evidence type="ECO:0000256" key="3">
    <source>
        <dbReference type="ARBA" id="ARBA00022679"/>
    </source>
</evidence>
<feature type="transmembrane region" description="Helical" evidence="13">
    <location>
        <begin position="183"/>
        <end position="201"/>
    </location>
</feature>
<evidence type="ECO:0000256" key="10">
    <source>
        <dbReference type="ARBA" id="ARBA00023603"/>
    </source>
</evidence>
<evidence type="ECO:0000256" key="4">
    <source>
        <dbReference type="ARBA" id="ARBA00022692"/>
    </source>
</evidence>
<comment type="pathway">
    <text evidence="9">Carotenoid biosynthesis; staphyloxanthin biosynthesis; staphyloxanthin from farnesyl diphosphate: step 5/5.</text>
</comment>
<evidence type="ECO:0000256" key="13">
    <source>
        <dbReference type="SAM" id="Phobius"/>
    </source>
</evidence>
<keyword evidence="6 13" id="KW-1133">Transmembrane helix</keyword>
<name>A0A3M9MXF8_9BACT</name>
<feature type="transmembrane region" description="Helical" evidence="13">
    <location>
        <begin position="12"/>
        <end position="28"/>
    </location>
</feature>
<organism evidence="14 15">
    <name type="scientific">Rufibacter immobilis</name>
    <dbReference type="NCBI Taxonomy" id="1348778"/>
    <lineage>
        <taxon>Bacteria</taxon>
        <taxon>Pseudomonadati</taxon>
        <taxon>Bacteroidota</taxon>
        <taxon>Cytophagia</taxon>
        <taxon>Cytophagales</taxon>
        <taxon>Hymenobacteraceae</taxon>
        <taxon>Rufibacter</taxon>
    </lineage>
</organism>
<keyword evidence="2" id="KW-1003">Cell membrane</keyword>
<evidence type="ECO:0000256" key="11">
    <source>
        <dbReference type="ARBA" id="ARBA00023667"/>
    </source>
</evidence>
<proteinExistence type="inferred from homology"/>
<evidence type="ECO:0000256" key="7">
    <source>
        <dbReference type="ARBA" id="ARBA00023136"/>
    </source>
</evidence>
<keyword evidence="8" id="KW-0012">Acyltransferase</keyword>
<dbReference type="EMBL" id="RJJE01000009">
    <property type="protein sequence ID" value="RNI29807.1"/>
    <property type="molecule type" value="Genomic_DNA"/>
</dbReference>
<feature type="transmembrane region" description="Helical" evidence="13">
    <location>
        <begin position="40"/>
        <end position="62"/>
    </location>
</feature>
<keyword evidence="3" id="KW-0808">Transferase</keyword>
<evidence type="ECO:0000256" key="8">
    <source>
        <dbReference type="ARBA" id="ARBA00023315"/>
    </source>
</evidence>
<keyword evidence="5" id="KW-0732">Signal</keyword>
<evidence type="ECO:0000256" key="1">
    <source>
        <dbReference type="ARBA" id="ARBA00004162"/>
    </source>
</evidence>
<evidence type="ECO:0000256" key="6">
    <source>
        <dbReference type="ARBA" id="ARBA00022989"/>
    </source>
</evidence>
<feature type="transmembrane region" description="Helical" evidence="13">
    <location>
        <begin position="159"/>
        <end position="177"/>
    </location>
</feature>
<accession>A0A3M9MXF8</accession>
<evidence type="ECO:0000256" key="5">
    <source>
        <dbReference type="ARBA" id="ARBA00022729"/>
    </source>
</evidence>
<comment type="caution">
    <text evidence="14">The sequence shown here is derived from an EMBL/GenBank/DDBJ whole genome shotgun (WGS) entry which is preliminary data.</text>
</comment>
<feature type="transmembrane region" description="Helical" evidence="13">
    <location>
        <begin position="68"/>
        <end position="88"/>
    </location>
</feature>
<comment type="similarity">
    <text evidence="10">Belongs to the acyltransferase CrtO family.</text>
</comment>
<protein>
    <recommendedName>
        <fullName evidence="11">Glycosyl-4,4'-diaponeurosporenoate acyltransferase</fullName>
    </recommendedName>
</protein>
<comment type="function">
    <text evidence="12">Catalyzes the acylation of glycosyl-4,4'-diaponeurosporenoate, i.e. the esterification of glucose at the C6'' position with the carboxyl group of the C(15) fatty acid 12-methyltetradecanoic acid, to yield staphyloxanthin. This is the last step in the biosynthesis of this orange pigment, present in most staphylococci strains.</text>
</comment>
<reference evidence="14 15" key="1">
    <citation type="submission" date="2018-11" db="EMBL/GenBank/DDBJ databases">
        <title>Rufibacter latericius sp. nov., isolated from water in Baiyang Lake.</title>
        <authorList>
            <person name="Yang Y."/>
        </authorList>
    </citation>
    <scope>NUCLEOTIDE SEQUENCE [LARGE SCALE GENOMIC DNA]</scope>
    <source>
        <strain evidence="14 15">MCC P1</strain>
    </source>
</reference>
<evidence type="ECO:0000313" key="15">
    <source>
        <dbReference type="Proteomes" id="UP000271010"/>
    </source>
</evidence>
<evidence type="ECO:0000256" key="12">
    <source>
        <dbReference type="ARBA" id="ARBA00025324"/>
    </source>
</evidence>
<dbReference type="GO" id="GO:0016746">
    <property type="term" value="F:acyltransferase activity"/>
    <property type="evidence" value="ECO:0007669"/>
    <property type="project" value="UniProtKB-KW"/>
</dbReference>
<gene>
    <name evidence="14" type="ORF">EFA69_09730</name>
</gene>
<dbReference type="AlphaFoldDB" id="A0A3M9MXF8"/>
<keyword evidence="4 13" id="KW-0812">Transmembrane</keyword>
<evidence type="ECO:0000256" key="2">
    <source>
        <dbReference type="ARBA" id="ARBA00022475"/>
    </source>
</evidence>
<keyword evidence="15" id="KW-1185">Reference proteome</keyword>
<dbReference type="InterPro" id="IPR044021">
    <property type="entry name" value="CrtO"/>
</dbReference>
<dbReference type="Pfam" id="PF18927">
    <property type="entry name" value="CrtO"/>
    <property type="match status" value="1"/>
</dbReference>
<evidence type="ECO:0000256" key="9">
    <source>
        <dbReference type="ARBA" id="ARBA00023588"/>
    </source>
</evidence>
<dbReference type="GO" id="GO:0005886">
    <property type="term" value="C:plasma membrane"/>
    <property type="evidence" value="ECO:0007669"/>
    <property type="project" value="UniProtKB-SubCell"/>
</dbReference>
<evidence type="ECO:0000313" key="14">
    <source>
        <dbReference type="EMBL" id="RNI29807.1"/>
    </source>
</evidence>
<dbReference type="UniPathway" id="UPA00029">
    <property type="reaction ID" value="UER00560"/>
</dbReference>
<sequence>MTNILSETARYRLPLLGYIAYIVCQLYQRTRLAYMPNKKLVRIWLTAFLITGSTALVCYGMAQLFGYASFGFAWTLNFLLMAWFTLLVNQLKPNLDSSFFLPKPFEMEGKLYRYAGINVYRKLLVWTGWEKITRKGNAIQANVASLRTLEYNSRVSETGHLLIFLIVLTVSLMAVATVREAKWLWLTNILFNVYPAFLQRFNRPRYLRLLRYFKQVTASTEKPGARMHSNDFHLLP</sequence>
<dbReference type="Proteomes" id="UP000271010">
    <property type="component" value="Unassembled WGS sequence"/>
</dbReference>
<keyword evidence="7 13" id="KW-0472">Membrane</keyword>